<feature type="compositionally biased region" description="Basic and acidic residues" evidence="1">
    <location>
        <begin position="278"/>
        <end position="287"/>
    </location>
</feature>
<evidence type="ECO:0000313" key="4">
    <source>
        <dbReference type="Proteomes" id="UP001530400"/>
    </source>
</evidence>
<gene>
    <name evidence="3" type="ORF">ACHAWO_001485</name>
</gene>
<dbReference type="PANTHER" id="PTHR10887:SF495">
    <property type="entry name" value="HELICASE SENATAXIN ISOFORM X1-RELATED"/>
    <property type="match status" value="1"/>
</dbReference>
<proteinExistence type="predicted"/>
<dbReference type="SUPFAM" id="SSF52540">
    <property type="entry name" value="P-loop containing nucleoside triphosphate hydrolases"/>
    <property type="match status" value="1"/>
</dbReference>
<dbReference type="FunFam" id="3.40.50.300:FF:002371">
    <property type="entry name" value="Predicted protein"/>
    <property type="match status" value="1"/>
</dbReference>
<feature type="compositionally biased region" description="Low complexity" evidence="1">
    <location>
        <begin position="216"/>
        <end position="227"/>
    </location>
</feature>
<dbReference type="Gene3D" id="3.40.50.300">
    <property type="entry name" value="P-loop containing nucleotide triphosphate hydrolases"/>
    <property type="match status" value="2"/>
</dbReference>
<protein>
    <recommendedName>
        <fullName evidence="2">WW domain-containing protein</fullName>
    </recommendedName>
</protein>
<feature type="domain" description="WW" evidence="2">
    <location>
        <begin position="733"/>
        <end position="769"/>
    </location>
</feature>
<dbReference type="InterPro" id="IPR001202">
    <property type="entry name" value="WW_dom"/>
</dbReference>
<sequence>MSSKSKEDEILSRQRDIAMIRAAKAVESKLEPSNIDKRKAPPPNKPNPVRSLSSLTGLPSKGSEKNPICIDDRSTKQPPTTKRARSKTNADAILAQARQRVSSEEDKSSEPQLKRPSVKRPSLRNQSCALAAAPHNSGSSNENTNEKKPAASQKGSLSSILLSNKVTAKYLSKDAPKLLKHYPKVEPNDYWKNLRAWDFVRDLNEKVGEGKKVGNSKDGNAAAAAAGKRSRDDSKLTNVKNSPEGKKVGNSKDGNAAAAAAGKRSRDDSKLTNVKSDSSVKDQKETKLQPVPNRFSSHREYCAIWSPLLMNETRAQLLSDAISDIPYWKSKPEKQPIRIKVEVRKKDLDGEYDAIGLVVKQVIGECTAERMFMSNDVVCLVQEEKTVWDASKGALDVDINNSSKPWCIVGHLEHTRRSMENLVITVSRKVWKQFGCGEMTFLKVGCNITSLREFTALCRMDRLPLADYILCTKMNVEEDEESELTSDDAKDEKMAKKQILQKMGGPIALGKGFVDYAQHKFNLSQLKGISASAAEYGNGGFTLIKGPPGTGKVSVYIWILHFDIRSLTLFNAFVPNAKQTTTLCALLNALHIRQMNQYYAEVKILAESDRGVVGKQADLSLSDAFKKRPRILVCAPSNAAVDNIILKIMEDGFIGGGDGLRYNPIITRIGSGHSAAVKAVCLEDKIEEYMSDSMDVSKLESTIEGFEGERRRIHHDINRLRARMWAMTNAAKYPLSKDWEIRIEEQVDRPRVFFVNHKDKTTTYEVPPPPEPGERHFPARAMPEYKKFVANVVKMVERCNRMNTTIDRYKLCRDLAAAASGGNVAHSHAMNDTRIRLETHILNSATLVLTTLGTAGNRALEAANKFEVVVIDEAAQSVEPSTLAGLQLGSSHAILVGDPQQLPATIFSMSGRTTKYDRSLFARLEEAGHAVHMLNTQFRMQHPAISDFPRRIFYDGKLMDGSNVLHPEYGNPLKKAIFKAFNAFQPFTVFDLESSEERGGTSLSNSAEAQLALHLFNNLRSGTNGLSTKSRVAIITPYAQQAALLRRTFGNGLGVDYERYVEINTVDAFQGREANIVIFSCVRAAGSKGIGFLSDVRRMNVALTRAKNFLFVIARCSSIIVNPYWRDLVDHARETKSVIEVPFSGTRQAFTFPDLSTLKASSKCPKKQNFDFAVEDSKREGSVVQLMGLKLDIPPPK</sequence>
<dbReference type="Pfam" id="PF13086">
    <property type="entry name" value="AAA_11"/>
    <property type="match status" value="1"/>
</dbReference>
<dbReference type="InterPro" id="IPR047187">
    <property type="entry name" value="SF1_C_Upf1"/>
</dbReference>
<keyword evidence="4" id="KW-1185">Reference proteome</keyword>
<name>A0ABD3QXX5_9STRA</name>
<dbReference type="Gene3D" id="2.20.70.10">
    <property type="match status" value="1"/>
</dbReference>
<reference evidence="3 4" key="1">
    <citation type="submission" date="2024-10" db="EMBL/GenBank/DDBJ databases">
        <title>Updated reference genomes for cyclostephanoid diatoms.</title>
        <authorList>
            <person name="Roberts W.R."/>
            <person name="Alverson A.J."/>
        </authorList>
    </citation>
    <scope>NUCLEOTIDE SEQUENCE [LARGE SCALE GENOMIC DNA]</scope>
    <source>
        <strain evidence="3 4">AJA010-31</strain>
    </source>
</reference>
<dbReference type="InterPro" id="IPR045055">
    <property type="entry name" value="DNA2/NAM7-like"/>
</dbReference>
<dbReference type="InterPro" id="IPR041677">
    <property type="entry name" value="DNA2/NAM7_AAA_11"/>
</dbReference>
<dbReference type="CDD" id="cd18808">
    <property type="entry name" value="SF1_C_Upf1"/>
    <property type="match status" value="1"/>
</dbReference>
<dbReference type="Proteomes" id="UP001530400">
    <property type="component" value="Unassembled WGS sequence"/>
</dbReference>
<evidence type="ECO:0000313" key="3">
    <source>
        <dbReference type="EMBL" id="KAL3803981.1"/>
    </source>
</evidence>
<evidence type="ECO:0000259" key="2">
    <source>
        <dbReference type="PROSITE" id="PS50020"/>
    </source>
</evidence>
<feature type="compositionally biased region" description="Basic and acidic residues" evidence="1">
    <location>
        <begin position="23"/>
        <end position="39"/>
    </location>
</feature>
<evidence type="ECO:0000256" key="1">
    <source>
        <dbReference type="SAM" id="MobiDB-lite"/>
    </source>
</evidence>
<accession>A0ABD3QXX5</accession>
<comment type="caution">
    <text evidence="3">The sequence shown here is derived from an EMBL/GenBank/DDBJ whole genome shotgun (WGS) entry which is preliminary data.</text>
</comment>
<dbReference type="InterPro" id="IPR027417">
    <property type="entry name" value="P-loop_NTPase"/>
</dbReference>
<dbReference type="PANTHER" id="PTHR10887">
    <property type="entry name" value="DNA2/NAM7 HELICASE FAMILY"/>
    <property type="match status" value="1"/>
</dbReference>
<dbReference type="EMBL" id="JALLPJ020000057">
    <property type="protein sequence ID" value="KAL3803981.1"/>
    <property type="molecule type" value="Genomic_DNA"/>
</dbReference>
<feature type="region of interest" description="Disordered" evidence="1">
    <location>
        <begin position="209"/>
        <end position="289"/>
    </location>
</feature>
<organism evidence="3 4">
    <name type="scientific">Cyclotella atomus</name>
    <dbReference type="NCBI Taxonomy" id="382360"/>
    <lineage>
        <taxon>Eukaryota</taxon>
        <taxon>Sar</taxon>
        <taxon>Stramenopiles</taxon>
        <taxon>Ochrophyta</taxon>
        <taxon>Bacillariophyta</taxon>
        <taxon>Coscinodiscophyceae</taxon>
        <taxon>Thalassiosirophycidae</taxon>
        <taxon>Stephanodiscales</taxon>
        <taxon>Stephanodiscaceae</taxon>
        <taxon>Cyclotella</taxon>
    </lineage>
</organism>
<dbReference type="PROSITE" id="PS50020">
    <property type="entry name" value="WW_DOMAIN_2"/>
    <property type="match status" value="1"/>
</dbReference>
<feature type="compositionally biased region" description="Low complexity" evidence="1">
    <location>
        <begin position="251"/>
        <end position="262"/>
    </location>
</feature>
<dbReference type="InterPro" id="IPR041679">
    <property type="entry name" value="DNA2/NAM7-like_C"/>
</dbReference>
<dbReference type="CDD" id="cd18042">
    <property type="entry name" value="DEXXQc_SETX"/>
    <property type="match status" value="1"/>
</dbReference>
<dbReference type="Pfam" id="PF13087">
    <property type="entry name" value="AAA_12"/>
    <property type="match status" value="1"/>
</dbReference>
<feature type="region of interest" description="Disordered" evidence="1">
    <location>
        <begin position="23"/>
        <end position="159"/>
    </location>
</feature>
<dbReference type="AlphaFoldDB" id="A0ABD3QXX5"/>
<feature type="compositionally biased region" description="Basic and acidic residues" evidence="1">
    <location>
        <begin position="101"/>
        <end position="113"/>
    </location>
</feature>